<feature type="domain" description="Rhodopsin" evidence="8">
    <location>
        <begin position="49"/>
        <end position="296"/>
    </location>
</feature>
<keyword evidence="4 7" id="KW-0472">Membrane</keyword>
<organism evidence="9 10">
    <name type="scientific">Aaosphaeria arxii CBS 175.79</name>
    <dbReference type="NCBI Taxonomy" id="1450172"/>
    <lineage>
        <taxon>Eukaryota</taxon>
        <taxon>Fungi</taxon>
        <taxon>Dikarya</taxon>
        <taxon>Ascomycota</taxon>
        <taxon>Pezizomycotina</taxon>
        <taxon>Dothideomycetes</taxon>
        <taxon>Pleosporomycetidae</taxon>
        <taxon>Pleosporales</taxon>
        <taxon>Pleosporales incertae sedis</taxon>
        <taxon>Aaosphaeria</taxon>
    </lineage>
</organism>
<dbReference type="GO" id="GO:0016020">
    <property type="term" value="C:membrane"/>
    <property type="evidence" value="ECO:0007669"/>
    <property type="project" value="UniProtKB-SubCell"/>
</dbReference>
<dbReference type="EMBL" id="ML978071">
    <property type="protein sequence ID" value="KAF2013973.1"/>
    <property type="molecule type" value="Genomic_DNA"/>
</dbReference>
<dbReference type="Proteomes" id="UP000799778">
    <property type="component" value="Unassembled WGS sequence"/>
</dbReference>
<evidence type="ECO:0000259" key="8">
    <source>
        <dbReference type="Pfam" id="PF20684"/>
    </source>
</evidence>
<feature type="transmembrane region" description="Helical" evidence="7">
    <location>
        <begin position="199"/>
        <end position="217"/>
    </location>
</feature>
<evidence type="ECO:0000256" key="2">
    <source>
        <dbReference type="ARBA" id="ARBA00022692"/>
    </source>
</evidence>
<feature type="transmembrane region" description="Helical" evidence="7">
    <location>
        <begin position="143"/>
        <end position="163"/>
    </location>
</feature>
<name>A0A6A5XM07_9PLEO</name>
<dbReference type="InterPro" id="IPR052337">
    <property type="entry name" value="SAT4-like"/>
</dbReference>
<evidence type="ECO:0000256" key="6">
    <source>
        <dbReference type="SAM" id="MobiDB-lite"/>
    </source>
</evidence>
<keyword evidence="3 7" id="KW-1133">Transmembrane helix</keyword>
<sequence>MAASPELIAEMLRNPPDPNEPLPVSNRPETLFGVIVPLIVLTWGSVLGRLWVRFRVVRDPGWDDFFIVLCCVLNTVAGAIVLKSIDYGLGRHMLYLPPASAVKYFRCFYFENAFYVTDTALFKISLLVQYLRIFKAGYMRWTCLAVLALVSLWGVAYAALAWFPCWPIKHYWARPSNAKCWGYGFSDPKSFVQTFQSHSAANMVFDITIFLMPMILFSKPDLKKRSIMAMVGMFLLGGAVILTSVWRLYTVIESRAATHPYLDFTWWPAISIILSCLEVALAVMCASIPIFWPVIEDRISQIFVTHEIRVSEHRRLDESENENAYELEQTDKAASVKSEPSGRENSEEQLTRESVQVVLTDPFKHYKDEYVVAHVDPLISENRQGKALQVETEVQTGPRQKWKI</sequence>
<accession>A0A6A5XM07</accession>
<feature type="region of interest" description="Disordered" evidence="6">
    <location>
        <begin position="319"/>
        <end position="351"/>
    </location>
</feature>
<protein>
    <recommendedName>
        <fullName evidence="8">Rhodopsin domain-containing protein</fullName>
    </recommendedName>
</protein>
<evidence type="ECO:0000256" key="5">
    <source>
        <dbReference type="ARBA" id="ARBA00038359"/>
    </source>
</evidence>
<dbReference type="InterPro" id="IPR049326">
    <property type="entry name" value="Rhodopsin_dom_fungi"/>
</dbReference>
<reference evidence="9" key="1">
    <citation type="journal article" date="2020" name="Stud. Mycol.">
        <title>101 Dothideomycetes genomes: a test case for predicting lifestyles and emergence of pathogens.</title>
        <authorList>
            <person name="Haridas S."/>
            <person name="Albert R."/>
            <person name="Binder M."/>
            <person name="Bloem J."/>
            <person name="Labutti K."/>
            <person name="Salamov A."/>
            <person name="Andreopoulos B."/>
            <person name="Baker S."/>
            <person name="Barry K."/>
            <person name="Bills G."/>
            <person name="Bluhm B."/>
            <person name="Cannon C."/>
            <person name="Castanera R."/>
            <person name="Culley D."/>
            <person name="Daum C."/>
            <person name="Ezra D."/>
            <person name="Gonzalez J."/>
            <person name="Henrissat B."/>
            <person name="Kuo A."/>
            <person name="Liang C."/>
            <person name="Lipzen A."/>
            <person name="Lutzoni F."/>
            <person name="Magnuson J."/>
            <person name="Mondo S."/>
            <person name="Nolan M."/>
            <person name="Ohm R."/>
            <person name="Pangilinan J."/>
            <person name="Park H.-J."/>
            <person name="Ramirez L."/>
            <person name="Alfaro M."/>
            <person name="Sun H."/>
            <person name="Tritt A."/>
            <person name="Yoshinaga Y."/>
            <person name="Zwiers L.-H."/>
            <person name="Turgeon B."/>
            <person name="Goodwin S."/>
            <person name="Spatafora J."/>
            <person name="Crous P."/>
            <person name="Grigoriev I."/>
        </authorList>
    </citation>
    <scope>NUCLEOTIDE SEQUENCE</scope>
    <source>
        <strain evidence="9">CBS 175.79</strain>
    </source>
</reference>
<dbReference type="PANTHER" id="PTHR33048">
    <property type="entry name" value="PTH11-LIKE INTEGRAL MEMBRANE PROTEIN (AFU_ORTHOLOGUE AFUA_5G11245)"/>
    <property type="match status" value="1"/>
</dbReference>
<evidence type="ECO:0000256" key="3">
    <source>
        <dbReference type="ARBA" id="ARBA00022989"/>
    </source>
</evidence>
<evidence type="ECO:0000256" key="7">
    <source>
        <dbReference type="SAM" id="Phobius"/>
    </source>
</evidence>
<feature type="compositionally biased region" description="Basic and acidic residues" evidence="6">
    <location>
        <begin position="340"/>
        <end position="351"/>
    </location>
</feature>
<feature type="transmembrane region" description="Helical" evidence="7">
    <location>
        <begin position="64"/>
        <end position="85"/>
    </location>
</feature>
<keyword evidence="10" id="KW-1185">Reference proteome</keyword>
<feature type="transmembrane region" description="Helical" evidence="7">
    <location>
        <begin position="269"/>
        <end position="292"/>
    </location>
</feature>
<gene>
    <name evidence="9" type="ORF">BU24DRAFT_395100</name>
</gene>
<feature type="transmembrane region" description="Helical" evidence="7">
    <location>
        <begin position="113"/>
        <end position="131"/>
    </location>
</feature>
<feature type="transmembrane region" description="Helical" evidence="7">
    <location>
        <begin position="31"/>
        <end position="52"/>
    </location>
</feature>
<dbReference type="RefSeq" id="XP_033382312.1">
    <property type="nucleotide sequence ID" value="XM_033525240.1"/>
</dbReference>
<proteinExistence type="inferred from homology"/>
<comment type="subcellular location">
    <subcellularLocation>
        <location evidence="1">Membrane</location>
        <topology evidence="1">Multi-pass membrane protein</topology>
    </subcellularLocation>
</comment>
<dbReference type="Pfam" id="PF20684">
    <property type="entry name" value="Fung_rhodopsin"/>
    <property type="match status" value="1"/>
</dbReference>
<dbReference type="AlphaFoldDB" id="A0A6A5XM07"/>
<dbReference type="OrthoDB" id="61113at2759"/>
<evidence type="ECO:0000256" key="4">
    <source>
        <dbReference type="ARBA" id="ARBA00023136"/>
    </source>
</evidence>
<evidence type="ECO:0000313" key="9">
    <source>
        <dbReference type="EMBL" id="KAF2013973.1"/>
    </source>
</evidence>
<dbReference type="GeneID" id="54282637"/>
<dbReference type="PANTHER" id="PTHR33048:SF47">
    <property type="entry name" value="INTEGRAL MEMBRANE PROTEIN-RELATED"/>
    <property type="match status" value="1"/>
</dbReference>
<keyword evidence="2 7" id="KW-0812">Transmembrane</keyword>
<evidence type="ECO:0000313" key="10">
    <source>
        <dbReference type="Proteomes" id="UP000799778"/>
    </source>
</evidence>
<comment type="similarity">
    <text evidence="5">Belongs to the SAT4 family.</text>
</comment>
<evidence type="ECO:0000256" key="1">
    <source>
        <dbReference type="ARBA" id="ARBA00004141"/>
    </source>
</evidence>
<feature type="transmembrane region" description="Helical" evidence="7">
    <location>
        <begin position="229"/>
        <end position="249"/>
    </location>
</feature>